<keyword evidence="1" id="KW-0472">Membrane</keyword>
<keyword evidence="1" id="KW-0812">Transmembrane</keyword>
<protein>
    <submittedName>
        <fullName evidence="2">DUF2975 domain-containing protein</fullName>
    </submittedName>
</protein>
<reference evidence="2 3" key="1">
    <citation type="submission" date="2019-02" db="EMBL/GenBank/DDBJ databases">
        <title>Bacterial novel species isolated from soil.</title>
        <authorList>
            <person name="Jung H.-Y."/>
        </authorList>
    </citation>
    <scope>NUCLEOTIDE SEQUENCE [LARGE SCALE GENOMIC DNA]</scope>
    <source>
        <strain evidence="2 3">1-3-3-3</strain>
    </source>
</reference>
<dbReference type="OrthoDB" id="663192at2"/>
<dbReference type="InterPro" id="IPR021354">
    <property type="entry name" value="DUF2975"/>
</dbReference>
<evidence type="ECO:0000256" key="1">
    <source>
        <dbReference type="SAM" id="Phobius"/>
    </source>
</evidence>
<evidence type="ECO:0000313" key="3">
    <source>
        <dbReference type="Proteomes" id="UP000294155"/>
    </source>
</evidence>
<sequence>MNTTTRLPWLLRTIRSLAYLQFVLSAIGVIFYLSADAKALMDGLNTAAVTLELEHARNGQVTSAGYDSLLVSKQTHPYQLIPKSEKLALVYREDNFAKRAGLNLLGVMNKAGGRSSLPLVLYSMLTGLLLYRILRGLSLESPFTEENARRIRWLGLLTIGLDVYQYVAYFYLKATIPNINVPGKLYLASQYVILDPAGKIGAWKFGLVLLVIAAVYQRGVEMAREAELTV</sequence>
<feature type="transmembrane region" description="Helical" evidence="1">
    <location>
        <begin position="154"/>
        <end position="172"/>
    </location>
</feature>
<dbReference type="Pfam" id="PF11188">
    <property type="entry name" value="DUF2975"/>
    <property type="match status" value="1"/>
</dbReference>
<dbReference type="EMBL" id="SEWE01000025">
    <property type="protein sequence ID" value="RYU78768.1"/>
    <property type="molecule type" value="Genomic_DNA"/>
</dbReference>
<feature type="transmembrane region" description="Helical" evidence="1">
    <location>
        <begin position="200"/>
        <end position="216"/>
    </location>
</feature>
<accession>A0A4Q5LC52</accession>
<comment type="caution">
    <text evidence="2">The sequence shown here is derived from an EMBL/GenBank/DDBJ whole genome shotgun (WGS) entry which is preliminary data.</text>
</comment>
<dbReference type="RefSeq" id="WP_129921515.1">
    <property type="nucleotide sequence ID" value="NZ_SEWE01000025.1"/>
</dbReference>
<feature type="transmembrane region" description="Helical" evidence="1">
    <location>
        <begin position="16"/>
        <end position="35"/>
    </location>
</feature>
<dbReference type="AlphaFoldDB" id="A0A4Q5LC52"/>
<keyword evidence="3" id="KW-1185">Reference proteome</keyword>
<feature type="transmembrane region" description="Helical" evidence="1">
    <location>
        <begin position="115"/>
        <end position="134"/>
    </location>
</feature>
<organism evidence="2 3">
    <name type="scientific">Hymenobacter persicinus</name>
    <dbReference type="NCBI Taxonomy" id="2025506"/>
    <lineage>
        <taxon>Bacteria</taxon>
        <taxon>Pseudomonadati</taxon>
        <taxon>Bacteroidota</taxon>
        <taxon>Cytophagia</taxon>
        <taxon>Cytophagales</taxon>
        <taxon>Hymenobacteraceae</taxon>
        <taxon>Hymenobacter</taxon>
    </lineage>
</organism>
<proteinExistence type="predicted"/>
<keyword evidence="1" id="KW-1133">Transmembrane helix</keyword>
<name>A0A4Q5LC52_9BACT</name>
<gene>
    <name evidence="2" type="ORF">EWM57_12625</name>
</gene>
<evidence type="ECO:0000313" key="2">
    <source>
        <dbReference type="EMBL" id="RYU78768.1"/>
    </source>
</evidence>
<dbReference type="Proteomes" id="UP000294155">
    <property type="component" value="Unassembled WGS sequence"/>
</dbReference>